<organism evidence="1 2">
    <name type="scientific">Apiospora kogelbergensis</name>
    <dbReference type="NCBI Taxonomy" id="1337665"/>
    <lineage>
        <taxon>Eukaryota</taxon>
        <taxon>Fungi</taxon>
        <taxon>Dikarya</taxon>
        <taxon>Ascomycota</taxon>
        <taxon>Pezizomycotina</taxon>
        <taxon>Sordariomycetes</taxon>
        <taxon>Xylariomycetidae</taxon>
        <taxon>Amphisphaeriales</taxon>
        <taxon>Apiosporaceae</taxon>
        <taxon>Apiospora</taxon>
    </lineage>
</organism>
<evidence type="ECO:0000313" key="2">
    <source>
        <dbReference type="Proteomes" id="UP001392437"/>
    </source>
</evidence>
<dbReference type="AlphaFoldDB" id="A0AAW0R6S0"/>
<keyword evidence="2" id="KW-1185">Reference proteome</keyword>
<protein>
    <submittedName>
        <fullName evidence="1">Uncharacterized protein</fullName>
    </submittedName>
</protein>
<accession>A0AAW0R6S0</accession>
<dbReference type="EMBL" id="JAQQWP010000002">
    <property type="protein sequence ID" value="KAK8129468.1"/>
    <property type="molecule type" value="Genomic_DNA"/>
</dbReference>
<sequence length="105" mass="11467">MSLWSSIFREGVLEADLFAVEVLHTPASFLIKFFPRYRGQLMNRTSFASLVWCKMLFGSGQLLRSPPVETTARASFTPTASTRLKAAIAGVTTEPSVGFPGHAMA</sequence>
<comment type="caution">
    <text evidence="1">The sequence shown here is derived from an EMBL/GenBank/DDBJ whole genome shotgun (WGS) entry which is preliminary data.</text>
</comment>
<proteinExistence type="predicted"/>
<name>A0AAW0R6S0_9PEZI</name>
<evidence type="ECO:0000313" key="1">
    <source>
        <dbReference type="EMBL" id="KAK8129468.1"/>
    </source>
</evidence>
<reference evidence="1 2" key="1">
    <citation type="submission" date="2023-01" db="EMBL/GenBank/DDBJ databases">
        <title>Analysis of 21 Apiospora genomes using comparative genomics revels a genus with tremendous synthesis potential of carbohydrate active enzymes and secondary metabolites.</title>
        <authorList>
            <person name="Sorensen T."/>
        </authorList>
    </citation>
    <scope>NUCLEOTIDE SEQUENCE [LARGE SCALE GENOMIC DNA]</scope>
    <source>
        <strain evidence="1 2">CBS 117206</strain>
    </source>
</reference>
<dbReference type="Proteomes" id="UP001392437">
    <property type="component" value="Unassembled WGS sequence"/>
</dbReference>
<gene>
    <name evidence="1" type="ORF">PG999_001848</name>
</gene>